<keyword evidence="7" id="KW-0406">Ion transport</keyword>
<evidence type="ECO:0000256" key="3">
    <source>
        <dbReference type="ARBA" id="ARBA00022496"/>
    </source>
</evidence>
<keyword evidence="1" id="KW-0813">Transport</keyword>
<dbReference type="InterPro" id="IPR015853">
    <property type="entry name" value="ABC_transpr_FbpC"/>
</dbReference>
<dbReference type="Gene3D" id="2.40.50.100">
    <property type="match status" value="1"/>
</dbReference>
<dbReference type="PROSITE" id="PS50893">
    <property type="entry name" value="ABC_TRANSPORTER_2"/>
    <property type="match status" value="1"/>
</dbReference>
<evidence type="ECO:0000256" key="6">
    <source>
        <dbReference type="ARBA" id="ARBA00023004"/>
    </source>
</evidence>
<keyword evidence="6" id="KW-0408">Iron</keyword>
<dbReference type="Pfam" id="PF08402">
    <property type="entry name" value="TOBE_2"/>
    <property type="match status" value="1"/>
</dbReference>
<dbReference type="GO" id="GO:0005524">
    <property type="term" value="F:ATP binding"/>
    <property type="evidence" value="ECO:0007669"/>
    <property type="project" value="UniProtKB-KW"/>
</dbReference>
<dbReference type="GO" id="GO:0015408">
    <property type="term" value="F:ABC-type ferric iron transporter activity"/>
    <property type="evidence" value="ECO:0007669"/>
    <property type="project" value="InterPro"/>
</dbReference>
<evidence type="ECO:0000313" key="11">
    <source>
        <dbReference type="Proteomes" id="UP000196138"/>
    </source>
</evidence>
<dbReference type="Proteomes" id="UP000196138">
    <property type="component" value="Chromosome"/>
</dbReference>
<dbReference type="GO" id="GO:0016887">
    <property type="term" value="F:ATP hydrolysis activity"/>
    <property type="evidence" value="ECO:0007669"/>
    <property type="project" value="InterPro"/>
</dbReference>
<dbReference type="Gene3D" id="3.40.50.300">
    <property type="entry name" value="P-loop containing nucleotide triphosphate hydrolases"/>
    <property type="match status" value="1"/>
</dbReference>
<keyword evidence="8" id="KW-0472">Membrane</keyword>
<organism evidence="10 11">
    <name type="scientific">Comamonas serinivorans</name>
    <dbReference type="NCBI Taxonomy" id="1082851"/>
    <lineage>
        <taxon>Bacteria</taxon>
        <taxon>Pseudomonadati</taxon>
        <taxon>Pseudomonadota</taxon>
        <taxon>Betaproteobacteria</taxon>
        <taxon>Burkholderiales</taxon>
        <taxon>Comamonadaceae</taxon>
        <taxon>Comamonas</taxon>
    </lineage>
</organism>
<proteinExistence type="predicted"/>
<accession>A0A1Y0ENW5</accession>
<evidence type="ECO:0000256" key="2">
    <source>
        <dbReference type="ARBA" id="ARBA00022475"/>
    </source>
</evidence>
<gene>
    <name evidence="10" type="ORF">CCO03_10275</name>
</gene>
<evidence type="ECO:0000256" key="7">
    <source>
        <dbReference type="ARBA" id="ARBA00023065"/>
    </source>
</evidence>
<keyword evidence="2" id="KW-1003">Cell membrane</keyword>
<evidence type="ECO:0000256" key="5">
    <source>
        <dbReference type="ARBA" id="ARBA00022840"/>
    </source>
</evidence>
<reference evidence="10 11" key="1">
    <citation type="submission" date="2017-05" db="EMBL/GenBank/DDBJ databases">
        <authorList>
            <person name="Song R."/>
            <person name="Chenine A.L."/>
            <person name="Ruprecht R.M."/>
        </authorList>
    </citation>
    <scope>NUCLEOTIDE SEQUENCE [LARGE SCALE GENOMIC DNA]</scope>
    <source>
        <strain evidence="10 11">DSM 26136</strain>
    </source>
</reference>
<keyword evidence="5 10" id="KW-0067">ATP-binding</keyword>
<keyword evidence="11" id="KW-1185">Reference proteome</keyword>
<dbReference type="InterPro" id="IPR017871">
    <property type="entry name" value="ABC_transporter-like_CS"/>
</dbReference>
<feature type="domain" description="ABC transporter" evidence="9">
    <location>
        <begin position="3"/>
        <end position="237"/>
    </location>
</feature>
<dbReference type="GO" id="GO:0043190">
    <property type="term" value="C:ATP-binding cassette (ABC) transporter complex"/>
    <property type="evidence" value="ECO:0007669"/>
    <property type="project" value="InterPro"/>
</dbReference>
<dbReference type="OrthoDB" id="5298774at2"/>
<dbReference type="CDD" id="cd03259">
    <property type="entry name" value="ABC_Carb_Solutes_like"/>
    <property type="match status" value="1"/>
</dbReference>
<dbReference type="EMBL" id="CP021455">
    <property type="protein sequence ID" value="ARU05019.1"/>
    <property type="molecule type" value="Genomic_DNA"/>
</dbReference>
<protein>
    <submittedName>
        <fullName evidence="10">ABC transporter ATP-binding protein</fullName>
    </submittedName>
</protein>
<dbReference type="InterPro" id="IPR003593">
    <property type="entry name" value="AAA+_ATPase"/>
</dbReference>
<dbReference type="InterPro" id="IPR050093">
    <property type="entry name" value="ABC_SmlMolc_Importer"/>
</dbReference>
<sequence>MNLQLQDVEVRYTGQARPAVDAVGFELAPGEIGALIGPSGCGKTSLLRAVAGLERLSAGSIHLHGQALSSAHQHVAPEKRRMGMVFQDYALFPHMSVAQNVAFGLQHLPAAERERRVQTALDRVGLAQAGARAPHELSGGQQQRVALARALAPEPQLLLLDEPFSNLDVDLRERLAYEVRDILKAAGATALFVTHDQMEAFAIADHVGVMNQGRLHQWDAPYQLYHRPATRFVADFIGKGVFVPARVVRDVNAQGQPRAAHLLTALGVLDALDDCPLPGAYANDECDLLLRADDVVHAPDSPLRAQVLRKAFRGADHLYTLALADGTQLLAQVPSHVDHALGDWMGIAPALRHAVTFARDA</sequence>
<keyword evidence="4" id="KW-0547">Nucleotide-binding</keyword>
<dbReference type="KEGG" id="cser:CCO03_10275"/>
<evidence type="ECO:0000313" key="10">
    <source>
        <dbReference type="EMBL" id="ARU05019.1"/>
    </source>
</evidence>
<dbReference type="SUPFAM" id="SSF50331">
    <property type="entry name" value="MOP-like"/>
    <property type="match status" value="1"/>
</dbReference>
<dbReference type="InterPro" id="IPR003439">
    <property type="entry name" value="ABC_transporter-like_ATP-bd"/>
</dbReference>
<dbReference type="PROSITE" id="PS00211">
    <property type="entry name" value="ABC_TRANSPORTER_1"/>
    <property type="match status" value="1"/>
</dbReference>
<dbReference type="SUPFAM" id="SSF52540">
    <property type="entry name" value="P-loop containing nucleoside triphosphate hydrolases"/>
    <property type="match status" value="1"/>
</dbReference>
<dbReference type="AlphaFoldDB" id="A0A1Y0ENW5"/>
<dbReference type="FunFam" id="3.40.50.300:FF:000425">
    <property type="entry name" value="Probable ABC transporter, ATP-binding subunit"/>
    <property type="match status" value="1"/>
</dbReference>
<dbReference type="SMART" id="SM00382">
    <property type="entry name" value="AAA"/>
    <property type="match status" value="1"/>
</dbReference>
<evidence type="ECO:0000256" key="1">
    <source>
        <dbReference type="ARBA" id="ARBA00022448"/>
    </source>
</evidence>
<dbReference type="RefSeq" id="WP_087280730.1">
    <property type="nucleotide sequence ID" value="NZ_CP021455.1"/>
</dbReference>
<dbReference type="PANTHER" id="PTHR42781:SF4">
    <property type="entry name" value="SPERMIDINE_PUTRESCINE IMPORT ATP-BINDING PROTEIN POTA"/>
    <property type="match status" value="1"/>
</dbReference>
<dbReference type="PANTHER" id="PTHR42781">
    <property type="entry name" value="SPERMIDINE/PUTRESCINE IMPORT ATP-BINDING PROTEIN POTA"/>
    <property type="match status" value="1"/>
</dbReference>
<evidence type="ECO:0000259" key="9">
    <source>
        <dbReference type="PROSITE" id="PS50893"/>
    </source>
</evidence>
<name>A0A1Y0ENW5_9BURK</name>
<dbReference type="InterPro" id="IPR027417">
    <property type="entry name" value="P-loop_NTPase"/>
</dbReference>
<dbReference type="InterPro" id="IPR008995">
    <property type="entry name" value="Mo/tungstate-bd_C_term_dom"/>
</dbReference>
<dbReference type="GO" id="GO:0015697">
    <property type="term" value="P:quaternary ammonium group transport"/>
    <property type="evidence" value="ECO:0007669"/>
    <property type="project" value="UniProtKB-ARBA"/>
</dbReference>
<evidence type="ECO:0000256" key="4">
    <source>
        <dbReference type="ARBA" id="ARBA00022741"/>
    </source>
</evidence>
<dbReference type="Pfam" id="PF00005">
    <property type="entry name" value="ABC_tran"/>
    <property type="match status" value="1"/>
</dbReference>
<evidence type="ECO:0000256" key="8">
    <source>
        <dbReference type="ARBA" id="ARBA00023136"/>
    </source>
</evidence>
<dbReference type="InterPro" id="IPR013611">
    <property type="entry name" value="Transp-assoc_OB_typ2"/>
</dbReference>
<keyword evidence="3" id="KW-0410">Iron transport</keyword>